<evidence type="ECO:0000313" key="4">
    <source>
        <dbReference type="Proteomes" id="UP000030854"/>
    </source>
</evidence>
<feature type="compositionally biased region" description="Polar residues" evidence="1">
    <location>
        <begin position="163"/>
        <end position="184"/>
    </location>
</feature>
<feature type="compositionally biased region" description="Polar residues" evidence="1">
    <location>
        <begin position="44"/>
        <end position="53"/>
    </location>
</feature>
<feature type="region of interest" description="Disordered" evidence="1">
    <location>
        <begin position="120"/>
        <end position="326"/>
    </location>
</feature>
<feature type="domain" description="WH2" evidence="2">
    <location>
        <begin position="24"/>
        <end position="41"/>
    </location>
</feature>
<accession>A0A0B1P0G2</accession>
<evidence type="ECO:0000259" key="2">
    <source>
        <dbReference type="PROSITE" id="PS51082"/>
    </source>
</evidence>
<dbReference type="HOGENOM" id="CLU_049614_0_0_1"/>
<feature type="compositionally biased region" description="Pro residues" evidence="1">
    <location>
        <begin position="236"/>
        <end position="247"/>
    </location>
</feature>
<organism evidence="3 4">
    <name type="scientific">Uncinula necator</name>
    <name type="common">Grape powdery mildew</name>
    <dbReference type="NCBI Taxonomy" id="52586"/>
    <lineage>
        <taxon>Eukaryota</taxon>
        <taxon>Fungi</taxon>
        <taxon>Dikarya</taxon>
        <taxon>Ascomycota</taxon>
        <taxon>Pezizomycotina</taxon>
        <taxon>Leotiomycetes</taxon>
        <taxon>Erysiphales</taxon>
        <taxon>Erysiphaceae</taxon>
        <taxon>Erysiphe</taxon>
    </lineage>
</organism>
<name>A0A0B1P0G2_UNCNE</name>
<feature type="compositionally biased region" description="Pro residues" evidence="1">
    <location>
        <begin position="202"/>
        <end position="215"/>
    </location>
</feature>
<dbReference type="EMBL" id="JNVN01003644">
    <property type="protein sequence ID" value="KHJ30775.1"/>
    <property type="molecule type" value="Genomic_DNA"/>
</dbReference>
<dbReference type="Pfam" id="PF02205">
    <property type="entry name" value="WH2"/>
    <property type="match status" value="1"/>
</dbReference>
<feature type="compositionally biased region" description="Low complexity" evidence="1">
    <location>
        <begin position="185"/>
        <end position="196"/>
    </location>
</feature>
<keyword evidence="4" id="KW-1185">Reference proteome</keyword>
<evidence type="ECO:0000313" key="3">
    <source>
        <dbReference type="EMBL" id="KHJ30775.1"/>
    </source>
</evidence>
<protein>
    <submittedName>
        <fullName evidence="3">Putative wasp-interacting protein vrp1p</fullName>
    </submittedName>
</protein>
<dbReference type="Proteomes" id="UP000030854">
    <property type="component" value="Unassembled WGS sequence"/>
</dbReference>
<feature type="compositionally biased region" description="Low complexity" evidence="1">
    <location>
        <begin position="54"/>
        <end position="65"/>
    </location>
</feature>
<dbReference type="STRING" id="52586.A0A0B1P0G2"/>
<dbReference type="OMA" id="NAFGHSQ"/>
<feature type="compositionally biased region" description="Pro residues" evidence="1">
    <location>
        <begin position="293"/>
        <end position="307"/>
    </location>
</feature>
<reference evidence="3 4" key="1">
    <citation type="journal article" date="2014" name="BMC Genomics">
        <title>Adaptive genomic structural variation in the grape powdery mildew pathogen, Erysiphe necator.</title>
        <authorList>
            <person name="Jones L."/>
            <person name="Riaz S."/>
            <person name="Morales-Cruz A."/>
            <person name="Amrine K.C."/>
            <person name="McGuire B."/>
            <person name="Gubler W.D."/>
            <person name="Walker M.A."/>
            <person name="Cantu D."/>
        </authorList>
    </citation>
    <scope>NUCLEOTIDE SEQUENCE [LARGE SCALE GENOMIC DNA]</scope>
    <source>
        <strain evidence="4">c</strain>
    </source>
</reference>
<gene>
    <name evidence="3" type="ORF">EV44_g4828</name>
</gene>
<dbReference type="GO" id="GO:0003779">
    <property type="term" value="F:actin binding"/>
    <property type="evidence" value="ECO:0007669"/>
    <property type="project" value="InterPro"/>
</dbReference>
<dbReference type="InterPro" id="IPR003124">
    <property type="entry name" value="WH2_dom"/>
</dbReference>
<dbReference type="AlphaFoldDB" id="A0A0B1P0G2"/>
<dbReference type="OrthoDB" id="2430277at2759"/>
<feature type="compositionally biased region" description="Pro residues" evidence="1">
    <location>
        <begin position="1"/>
        <end position="12"/>
    </location>
</feature>
<feature type="compositionally biased region" description="Polar residues" evidence="1">
    <location>
        <begin position="266"/>
        <end position="278"/>
    </location>
</feature>
<evidence type="ECO:0000256" key="1">
    <source>
        <dbReference type="SAM" id="MobiDB-lite"/>
    </source>
</evidence>
<feature type="compositionally biased region" description="Polar residues" evidence="1">
    <location>
        <begin position="308"/>
        <end position="326"/>
    </location>
</feature>
<feature type="compositionally biased region" description="Low complexity" evidence="1">
    <location>
        <begin position="135"/>
        <end position="156"/>
    </location>
</feature>
<feature type="region of interest" description="Disordered" evidence="1">
    <location>
        <begin position="1"/>
        <end position="107"/>
    </location>
</feature>
<feature type="compositionally biased region" description="Low complexity" evidence="1">
    <location>
        <begin position="221"/>
        <end position="235"/>
    </location>
</feature>
<comment type="caution">
    <text evidence="3">The sequence shown here is derived from an EMBL/GenBank/DDBJ whole genome shotgun (WGS) entry which is preliminary data.</text>
</comment>
<dbReference type="PROSITE" id="PS51082">
    <property type="entry name" value="WH2"/>
    <property type="match status" value="1"/>
</dbReference>
<feature type="compositionally biased region" description="Polar residues" evidence="1">
    <location>
        <begin position="90"/>
        <end position="107"/>
    </location>
</feature>
<proteinExistence type="predicted"/>
<sequence length="387" mass="40386">MPPPPPPPPPLPSGNLPSQPPAGNRSALLSDISRGKPLKKVTTNDRSAPIISNSSRASVPSLPLSSAPPIPGSLKTIEAPSLPPVPASKQLRSNVSKNGEVISGNSASSQLAGLFSGGIPKLKKREGGVDTGANSSSIYTSETESSQFSSQKFPQPATRPLTGVTSRPRSQNGVVSPTFGLSASNLRNTVTNTTLRPFSAKGPPPPVGKKPPVTHPGPRKSSGFQVSASVSSTPPSTLPPPPPPAPPRISLNSNSRILPPPASHPNLPSTNGMGQNLAIQAAIRAAGHSSPSIPIPPPISRPPPPAPQTITQTSASSFSANSQDIQFQKTIGTKSKEDASTRHTMHDPRWKFRDHSMLPKPREFLGLSKKYRAGRGSSVPLDFSSFH</sequence>